<evidence type="ECO:0000256" key="5">
    <source>
        <dbReference type="ARBA" id="ARBA00022989"/>
    </source>
</evidence>
<reference evidence="9 10" key="1">
    <citation type="submission" date="2019-01" db="EMBL/GenBank/DDBJ databases">
        <title>Lactibacter flavus gen. nov., sp. nov., a novel bacterium of the family Propionibacteriaceae isolated from raw milk and dairy products.</title>
        <authorList>
            <person name="Huptas C."/>
            <person name="Wenning M."/>
            <person name="Breitenwieser F."/>
            <person name="Doll E."/>
            <person name="Von Neubeck M."/>
            <person name="Busse H.-J."/>
            <person name="Scherer S."/>
        </authorList>
    </citation>
    <scope>NUCLEOTIDE SEQUENCE [LARGE SCALE GENOMIC DNA]</scope>
    <source>
        <strain evidence="9 10">KCTC 33808</strain>
    </source>
</reference>
<evidence type="ECO:0000256" key="6">
    <source>
        <dbReference type="ARBA" id="ARBA00023136"/>
    </source>
</evidence>
<feature type="transmembrane region" description="Helical" evidence="7">
    <location>
        <begin position="134"/>
        <end position="157"/>
    </location>
</feature>
<dbReference type="SUPFAM" id="SSF161098">
    <property type="entry name" value="MetI-like"/>
    <property type="match status" value="1"/>
</dbReference>
<dbReference type="EMBL" id="SDMQ01000009">
    <property type="protein sequence ID" value="TBT83979.1"/>
    <property type="molecule type" value="Genomic_DNA"/>
</dbReference>
<dbReference type="GO" id="GO:0055085">
    <property type="term" value="P:transmembrane transport"/>
    <property type="evidence" value="ECO:0007669"/>
    <property type="project" value="InterPro"/>
</dbReference>
<evidence type="ECO:0000259" key="8">
    <source>
        <dbReference type="PROSITE" id="PS50928"/>
    </source>
</evidence>
<dbReference type="PANTHER" id="PTHR30151:SF20">
    <property type="entry name" value="ABC TRANSPORTER PERMEASE PROTEIN HI_0355-RELATED"/>
    <property type="match status" value="1"/>
</dbReference>
<protein>
    <submittedName>
        <fullName evidence="9">ABC transporter permease</fullName>
    </submittedName>
</protein>
<organism evidence="9 10">
    <name type="scientific">Propioniciclava sinopodophylli</name>
    <dbReference type="NCBI Taxonomy" id="1837344"/>
    <lineage>
        <taxon>Bacteria</taxon>
        <taxon>Bacillati</taxon>
        <taxon>Actinomycetota</taxon>
        <taxon>Actinomycetes</taxon>
        <taxon>Propionibacteriales</taxon>
        <taxon>Propionibacteriaceae</taxon>
        <taxon>Propioniciclava</taxon>
    </lineage>
</organism>
<feature type="transmembrane region" description="Helical" evidence="7">
    <location>
        <begin position="196"/>
        <end position="219"/>
    </location>
</feature>
<dbReference type="RefSeq" id="WP_131168457.1">
    <property type="nucleotide sequence ID" value="NZ_SDMQ01000009.1"/>
</dbReference>
<feature type="transmembrane region" description="Helical" evidence="7">
    <location>
        <begin position="107"/>
        <end position="128"/>
    </location>
</feature>
<dbReference type="CDD" id="cd06261">
    <property type="entry name" value="TM_PBP2"/>
    <property type="match status" value="1"/>
</dbReference>
<feature type="domain" description="ABC transmembrane type-1" evidence="8">
    <location>
        <begin position="69"/>
        <end position="247"/>
    </location>
</feature>
<dbReference type="Gene3D" id="1.10.3720.10">
    <property type="entry name" value="MetI-like"/>
    <property type="match status" value="1"/>
</dbReference>
<comment type="caution">
    <text evidence="9">The sequence shown here is derived from an EMBL/GenBank/DDBJ whole genome shotgun (WGS) entry which is preliminary data.</text>
</comment>
<feature type="transmembrane region" description="Helical" evidence="7">
    <location>
        <begin position="231"/>
        <end position="252"/>
    </location>
</feature>
<comment type="similarity">
    <text evidence="7">Belongs to the binding-protein-dependent transport system permease family.</text>
</comment>
<comment type="subcellular location">
    <subcellularLocation>
        <location evidence="1 7">Cell membrane</location>
        <topology evidence="1 7">Multi-pass membrane protein</topology>
    </subcellularLocation>
</comment>
<evidence type="ECO:0000256" key="1">
    <source>
        <dbReference type="ARBA" id="ARBA00004651"/>
    </source>
</evidence>
<sequence>MTSSEPRERRVRPTGLLAAAPWLFAVLLLAGWAFTVLLAAPPPYMLPSPLAVLDRLVTAFFSPRFWSAVQETFTEAVGGSALGAAVALPLSIGIHRSRLLNAAVAPFLGATQAIPAIAVAPLLAIWVGYGLGPIVLLCALMVFFPILISSVVGLRHIDHHVVDAARMDGADSFALLRHIELPLALPNILAGLRNGFALSVTGAVVGEMVMGGSGLGQLLTAQRDSVDTAGMFATILVLCAMASGLYGLIHLVERRSHTVASLLP</sequence>
<dbReference type="InterPro" id="IPR000515">
    <property type="entry name" value="MetI-like"/>
</dbReference>
<dbReference type="GO" id="GO:0005886">
    <property type="term" value="C:plasma membrane"/>
    <property type="evidence" value="ECO:0007669"/>
    <property type="project" value="UniProtKB-SubCell"/>
</dbReference>
<keyword evidence="10" id="KW-1185">Reference proteome</keyword>
<evidence type="ECO:0000313" key="10">
    <source>
        <dbReference type="Proteomes" id="UP000292373"/>
    </source>
</evidence>
<keyword evidence="3" id="KW-1003">Cell membrane</keyword>
<proteinExistence type="inferred from homology"/>
<dbReference type="AlphaFoldDB" id="A0A4Q9KCH2"/>
<dbReference type="PROSITE" id="PS50928">
    <property type="entry name" value="ABC_TM1"/>
    <property type="match status" value="1"/>
</dbReference>
<keyword evidence="6 7" id="KW-0472">Membrane</keyword>
<keyword evidence="5 7" id="KW-1133">Transmembrane helix</keyword>
<keyword evidence="2 7" id="KW-0813">Transport</keyword>
<dbReference type="InterPro" id="IPR035906">
    <property type="entry name" value="MetI-like_sf"/>
</dbReference>
<dbReference type="Proteomes" id="UP000292373">
    <property type="component" value="Unassembled WGS sequence"/>
</dbReference>
<evidence type="ECO:0000313" key="9">
    <source>
        <dbReference type="EMBL" id="TBT83979.1"/>
    </source>
</evidence>
<dbReference type="OrthoDB" id="9801163at2"/>
<name>A0A4Q9KCH2_9ACTN</name>
<evidence type="ECO:0000256" key="7">
    <source>
        <dbReference type="RuleBase" id="RU363032"/>
    </source>
</evidence>
<gene>
    <name evidence="9" type="ORF">ET989_09925</name>
</gene>
<evidence type="ECO:0000256" key="4">
    <source>
        <dbReference type="ARBA" id="ARBA00022692"/>
    </source>
</evidence>
<evidence type="ECO:0000256" key="3">
    <source>
        <dbReference type="ARBA" id="ARBA00022475"/>
    </source>
</evidence>
<dbReference type="Pfam" id="PF00528">
    <property type="entry name" value="BPD_transp_1"/>
    <property type="match status" value="1"/>
</dbReference>
<keyword evidence="4 7" id="KW-0812">Transmembrane</keyword>
<evidence type="ECO:0000256" key="2">
    <source>
        <dbReference type="ARBA" id="ARBA00022448"/>
    </source>
</evidence>
<accession>A0A4Q9KCH2</accession>
<feature type="transmembrane region" description="Helical" evidence="7">
    <location>
        <begin position="76"/>
        <end position="95"/>
    </location>
</feature>
<dbReference type="PANTHER" id="PTHR30151">
    <property type="entry name" value="ALKANE SULFONATE ABC TRANSPORTER-RELATED, MEMBRANE SUBUNIT"/>
    <property type="match status" value="1"/>
</dbReference>